<comment type="caution">
    <text evidence="1">The sequence shown here is derived from an EMBL/GenBank/DDBJ whole genome shotgun (WGS) entry which is preliminary data.</text>
</comment>
<reference evidence="1 2" key="1">
    <citation type="submission" date="2024-05" db="EMBL/GenBank/DDBJ databases">
        <title>Sinomonas sp. nov., isolated from a waste landfill.</title>
        <authorList>
            <person name="Zhao Y."/>
        </authorList>
    </citation>
    <scope>NUCLEOTIDE SEQUENCE [LARGE SCALE GENOMIC DNA]</scope>
    <source>
        <strain evidence="1 2">CCTCC AB2014300</strain>
    </source>
</reference>
<evidence type="ECO:0000313" key="1">
    <source>
        <dbReference type="EMBL" id="MEN2745008.1"/>
    </source>
</evidence>
<dbReference type="Proteomes" id="UP001422074">
    <property type="component" value="Unassembled WGS sequence"/>
</dbReference>
<gene>
    <name evidence="1" type="ORF">ABCQ75_10725</name>
</gene>
<sequence>MEREQARNRARRLVLRMEDSFQDAIVTGWEPLEGSFNLPDPNDEHVARPQQ</sequence>
<dbReference type="RefSeq" id="WP_345885363.1">
    <property type="nucleotide sequence ID" value="NZ_JBDFRB010000008.1"/>
</dbReference>
<accession>A0ABU9X0N6</accession>
<dbReference type="EMBL" id="JBDFRB010000008">
    <property type="protein sequence ID" value="MEN2745008.1"/>
    <property type="molecule type" value="Genomic_DNA"/>
</dbReference>
<keyword evidence="2" id="KW-1185">Reference proteome</keyword>
<protein>
    <submittedName>
        <fullName evidence="1">Uncharacterized protein</fullName>
    </submittedName>
</protein>
<organism evidence="1 2">
    <name type="scientific">Sinomonas halotolerans</name>
    <dbReference type="NCBI Taxonomy" id="1644133"/>
    <lineage>
        <taxon>Bacteria</taxon>
        <taxon>Bacillati</taxon>
        <taxon>Actinomycetota</taxon>
        <taxon>Actinomycetes</taxon>
        <taxon>Micrococcales</taxon>
        <taxon>Micrococcaceae</taxon>
        <taxon>Sinomonas</taxon>
    </lineage>
</organism>
<evidence type="ECO:0000313" key="2">
    <source>
        <dbReference type="Proteomes" id="UP001422074"/>
    </source>
</evidence>
<name>A0ABU9X0N6_9MICC</name>
<proteinExistence type="predicted"/>